<feature type="compositionally biased region" description="Polar residues" evidence="1">
    <location>
        <begin position="569"/>
        <end position="598"/>
    </location>
</feature>
<dbReference type="InterPro" id="IPR001507">
    <property type="entry name" value="ZP_dom"/>
</dbReference>
<dbReference type="CDD" id="cd19163">
    <property type="entry name" value="AKR_galDH"/>
    <property type="match status" value="1"/>
</dbReference>
<dbReference type="VEuPathDB" id="VectorBase:ADAC008472"/>
<protein>
    <recommendedName>
        <fullName evidence="2">ZP domain-containing protein</fullName>
    </recommendedName>
</protein>
<dbReference type="EMBL" id="ADMH02002026">
    <property type="protein sequence ID" value="ETN59890.1"/>
    <property type="molecule type" value="Genomic_DNA"/>
</dbReference>
<sequence>MHPLPATFVEGFHDEAEVRRMEYRPFGNTGLAVSKVSLGCGTLSQLYGNLDEAEAIQAVQLAVRRGINYIDTAPFYGQGRSEEVLGRALKGIPRQAYYVATKVTRYERDIERMFDYSARKTRESIERSLQLLGVDCIDVVQIHDIEFAPNLDQVLQETLPTLEALRQEGKLRFIGVSAYPMEILREAITRAPGRFDTVLCYSRNTLFDQSLARDYLAFFLQQKLAVICASGHGMGLLTNAGPQPWHPAHEHTKAVCREAAEYCSRRGIELGKLAMYHFLQLPGPATFLSGMQTQRLVTINLEAHSQGLSTEEADVLAHLKESVFPKIVHPHWEGIEVEQYRAAMKASKCQYAGPVSHRPRPTDVTLSRTCSRLLETRVFRIAIIDVHQEPSPITQQPTPRSRKSRENSVTTDGTDVRHGRNLGDHTVALGEKSLFEQDLGDQFKIDASTQGVQKVNLRCGADSMRIELKTEEDFQGVMYTRGSYYKQTKPCFIRPERAARTLEMKFNLDQCQTVNNGEVYSNIVVVQHDPDIVTPGDAAFAVECDFRKPRGVTVSSEIQARDSPAASRITLTSPDPSVNSQTPNEHNSVHSDSGTVTFVPSRFRNGTMPEQRVRGTVETVEIPISVPVQQPHEEL</sequence>
<dbReference type="VEuPathDB" id="VectorBase:ADAR2_002309"/>
<accession>W5JAK6</accession>
<organism evidence="3">
    <name type="scientific">Anopheles darlingi</name>
    <name type="common">Mosquito</name>
    <dbReference type="NCBI Taxonomy" id="43151"/>
    <lineage>
        <taxon>Eukaryota</taxon>
        <taxon>Metazoa</taxon>
        <taxon>Ecdysozoa</taxon>
        <taxon>Arthropoda</taxon>
        <taxon>Hexapoda</taxon>
        <taxon>Insecta</taxon>
        <taxon>Pterygota</taxon>
        <taxon>Neoptera</taxon>
        <taxon>Endopterygota</taxon>
        <taxon>Diptera</taxon>
        <taxon>Nematocera</taxon>
        <taxon>Culicoidea</taxon>
        <taxon>Culicidae</taxon>
        <taxon>Anophelinae</taxon>
        <taxon>Anopheles</taxon>
    </lineage>
</organism>
<dbReference type="STRING" id="43151.W5JAK6"/>
<dbReference type="InterPro" id="IPR020471">
    <property type="entry name" value="AKR"/>
</dbReference>
<evidence type="ECO:0000259" key="2">
    <source>
        <dbReference type="PROSITE" id="PS51034"/>
    </source>
</evidence>
<dbReference type="AlphaFoldDB" id="W5JAK6"/>
<gene>
    <name evidence="3" type="ORF">AND_008472</name>
</gene>
<reference evidence="3" key="2">
    <citation type="submission" date="2010-05" db="EMBL/GenBank/DDBJ databases">
        <authorList>
            <person name="Almeida L.G."/>
            <person name="Nicolas M.F."/>
            <person name="Souza R.C."/>
            <person name="Vasconcelos A.T.R."/>
        </authorList>
    </citation>
    <scope>NUCLEOTIDE SEQUENCE</scope>
</reference>
<reference evidence="3 5" key="1">
    <citation type="journal article" date="2010" name="BMC Genomics">
        <title>Combination of measures distinguishes pre-miRNAs from other stem-loops in the genome of the newly sequenced Anopheles darlingi.</title>
        <authorList>
            <person name="Mendes N.D."/>
            <person name="Freitas A.T."/>
            <person name="Vasconcelos A.T."/>
            <person name="Sagot M.F."/>
        </authorList>
    </citation>
    <scope>NUCLEOTIDE SEQUENCE</scope>
</reference>
<dbReference type="InterPro" id="IPR036812">
    <property type="entry name" value="NAD(P)_OxRdtase_dom_sf"/>
</dbReference>
<evidence type="ECO:0000313" key="5">
    <source>
        <dbReference type="Proteomes" id="UP000000673"/>
    </source>
</evidence>
<keyword evidence="5" id="KW-1185">Reference proteome</keyword>
<dbReference type="GO" id="GO:0010349">
    <property type="term" value="F:L-galactose dehydrogenase activity"/>
    <property type="evidence" value="ECO:0007669"/>
    <property type="project" value="InterPro"/>
</dbReference>
<dbReference type="SUPFAM" id="SSF51430">
    <property type="entry name" value="NAD(P)-linked oxidoreductase"/>
    <property type="match status" value="1"/>
</dbReference>
<evidence type="ECO:0000256" key="1">
    <source>
        <dbReference type="SAM" id="MobiDB-lite"/>
    </source>
</evidence>
<dbReference type="InterPro" id="IPR023210">
    <property type="entry name" value="NADP_OxRdtase_dom"/>
</dbReference>
<dbReference type="eggNOG" id="KOG1576">
    <property type="taxonomic scope" value="Eukaryota"/>
</dbReference>
<dbReference type="PANTHER" id="PTHR42686:SF1">
    <property type="entry name" value="GH17980P-RELATED"/>
    <property type="match status" value="1"/>
</dbReference>
<dbReference type="VEuPathDB" id="VectorBase:ADAR2_007061"/>
<dbReference type="Gene3D" id="3.20.20.100">
    <property type="entry name" value="NADP-dependent oxidoreductase domain"/>
    <property type="match status" value="1"/>
</dbReference>
<evidence type="ECO:0000313" key="3">
    <source>
        <dbReference type="EMBL" id="ETN59890.1"/>
    </source>
</evidence>
<dbReference type="HOGENOM" id="CLU_430968_0_0_1"/>
<dbReference type="Proteomes" id="UP000000673">
    <property type="component" value="Unassembled WGS sequence"/>
</dbReference>
<name>W5JAK6_ANODA</name>
<dbReference type="Pfam" id="PF00248">
    <property type="entry name" value="Aldo_ket_red"/>
    <property type="match status" value="1"/>
</dbReference>
<reference evidence="4" key="4">
    <citation type="submission" date="2015-06" db="UniProtKB">
        <authorList>
            <consortium name="EnsemblMetazoa"/>
        </authorList>
    </citation>
    <scope>IDENTIFICATION</scope>
</reference>
<dbReference type="EnsemblMetazoa" id="ADAC008472-RA">
    <property type="protein sequence ID" value="ADAC008472-PA"/>
    <property type="gene ID" value="ADAC008472"/>
</dbReference>
<dbReference type="FunFam" id="3.20.20.100:FF:000011">
    <property type="entry name" value="Aldo/keto reductase"/>
    <property type="match status" value="1"/>
</dbReference>
<dbReference type="InterPro" id="IPR056953">
    <property type="entry name" value="CUT_N"/>
</dbReference>
<feature type="region of interest" description="Disordered" evidence="1">
    <location>
        <begin position="389"/>
        <end position="422"/>
    </location>
</feature>
<feature type="region of interest" description="Disordered" evidence="1">
    <location>
        <begin position="556"/>
        <end position="602"/>
    </location>
</feature>
<dbReference type="PROSITE" id="PS51034">
    <property type="entry name" value="ZP_2"/>
    <property type="match status" value="1"/>
</dbReference>
<dbReference type="GO" id="GO:0005829">
    <property type="term" value="C:cytosol"/>
    <property type="evidence" value="ECO:0007669"/>
    <property type="project" value="TreeGrafter"/>
</dbReference>
<dbReference type="PANTHER" id="PTHR42686">
    <property type="entry name" value="GH17980P-RELATED"/>
    <property type="match status" value="1"/>
</dbReference>
<feature type="domain" description="ZP" evidence="2">
    <location>
        <begin position="458"/>
        <end position="635"/>
    </location>
</feature>
<reference evidence="3" key="3">
    <citation type="journal article" date="2013" name="Nucleic Acids Res.">
        <title>The genome of Anopheles darlingi, the main neotropical malaria vector.</title>
        <authorList>
            <person name="Marinotti O."/>
            <person name="Cerqueira G.C."/>
            <person name="de Almeida L.G."/>
            <person name="Ferro M.I."/>
            <person name="Loreto E.L."/>
            <person name="Zaha A."/>
            <person name="Teixeira S.M."/>
            <person name="Wespiser A.R."/>
            <person name="Almeida E Silva A."/>
            <person name="Schlindwein A.D."/>
            <person name="Pacheco A.C."/>
            <person name="Silva A.L."/>
            <person name="Graveley B.R."/>
            <person name="Walenz B.P."/>
            <person name="Lima Bde A."/>
            <person name="Ribeiro C.A."/>
            <person name="Nunes-Silva C.G."/>
            <person name="de Carvalho C.R."/>
            <person name="Soares C.M."/>
            <person name="de Menezes C.B."/>
            <person name="Matiolli C."/>
            <person name="Caffrey D."/>
            <person name="Araujo D.A."/>
            <person name="de Oliveira D.M."/>
            <person name="Golenbock D."/>
            <person name="Grisard E.C."/>
            <person name="Fantinatti-Garboggini F."/>
            <person name="de Carvalho F.M."/>
            <person name="Barcellos F.G."/>
            <person name="Prosdocimi F."/>
            <person name="May G."/>
            <person name="Azevedo Junior G.M."/>
            <person name="Guimaraes G.M."/>
            <person name="Goldman G.H."/>
            <person name="Padilha I.Q."/>
            <person name="Batista Jda S."/>
            <person name="Ferro J.A."/>
            <person name="Ribeiro J.M."/>
            <person name="Fietto J.L."/>
            <person name="Dabbas K.M."/>
            <person name="Cerdeira L."/>
            <person name="Agnez-Lima L.F."/>
            <person name="Brocchi M."/>
            <person name="de Carvalho M.O."/>
            <person name="Teixeira Mde M."/>
            <person name="Diniz Maia Mde M."/>
            <person name="Goldman M.H."/>
            <person name="Cruz Schneider M.P."/>
            <person name="Felipe M.S."/>
            <person name="Hungria M."/>
            <person name="Nicolas M.F."/>
            <person name="Pereira M."/>
            <person name="Montes M.A."/>
            <person name="Cantao M.E."/>
            <person name="Vincentz M."/>
            <person name="Rafael M.S."/>
            <person name="Silverman N."/>
            <person name="Stoco P.H."/>
            <person name="Souza R.C."/>
            <person name="Vicentini R."/>
            <person name="Gazzinelli R.T."/>
            <person name="Neves Rde O."/>
            <person name="Silva R."/>
            <person name="Astolfi-Filho S."/>
            <person name="Maciel T.E."/>
            <person name="Urmenyi T.P."/>
            <person name="Tadei W.P."/>
            <person name="Camargo E.P."/>
            <person name="de Vasconcelos A.T."/>
        </authorList>
    </citation>
    <scope>NUCLEOTIDE SEQUENCE</scope>
</reference>
<dbReference type="Pfam" id="PF25057">
    <property type="entry name" value="CUT_N"/>
    <property type="match status" value="1"/>
</dbReference>
<dbReference type="FunCoup" id="W5JAK6">
    <property type="interactions" value="55"/>
</dbReference>
<evidence type="ECO:0000313" key="4">
    <source>
        <dbReference type="EnsemblMetazoa" id="ADAC008472-PA"/>
    </source>
</evidence>
<proteinExistence type="predicted"/>
<dbReference type="InterPro" id="IPR044479">
    <property type="entry name" value="LGALDH-like"/>
</dbReference>